<dbReference type="Proteomes" id="UP000295345">
    <property type="component" value="Unassembled WGS sequence"/>
</dbReference>
<evidence type="ECO:0000313" key="2">
    <source>
        <dbReference type="Proteomes" id="UP000295345"/>
    </source>
</evidence>
<accession>A0A4R4TFN9</accession>
<keyword evidence="2" id="KW-1185">Reference proteome</keyword>
<name>A0A4R4TFN9_9ACTN</name>
<gene>
    <name evidence="1" type="ORF">E1283_17220</name>
</gene>
<sequence length="69" mass="7489">MELRLIAGGPCQSGGNGECTEDDCPGIFVTDRGTIAVQGERVERSTPENEAVVEIPERVLREAFRALGW</sequence>
<dbReference type="OrthoDB" id="3431675at2"/>
<evidence type="ECO:0000313" key="1">
    <source>
        <dbReference type="EMBL" id="TDC74012.1"/>
    </source>
</evidence>
<dbReference type="AlphaFoldDB" id="A0A4R4TFN9"/>
<proteinExistence type="predicted"/>
<comment type="caution">
    <text evidence="1">The sequence shown here is derived from an EMBL/GenBank/DDBJ whole genome shotgun (WGS) entry which is preliminary data.</text>
</comment>
<organism evidence="1 2">
    <name type="scientific">Streptomyces hainanensis</name>
    <dbReference type="NCBI Taxonomy" id="402648"/>
    <lineage>
        <taxon>Bacteria</taxon>
        <taxon>Bacillati</taxon>
        <taxon>Actinomycetota</taxon>
        <taxon>Actinomycetes</taxon>
        <taxon>Kitasatosporales</taxon>
        <taxon>Streptomycetaceae</taxon>
        <taxon>Streptomyces</taxon>
    </lineage>
</organism>
<protein>
    <submittedName>
        <fullName evidence="1">Uncharacterized protein</fullName>
    </submittedName>
</protein>
<dbReference type="EMBL" id="SMKI01000168">
    <property type="protein sequence ID" value="TDC74012.1"/>
    <property type="molecule type" value="Genomic_DNA"/>
</dbReference>
<reference evidence="1 2" key="1">
    <citation type="submission" date="2019-03" db="EMBL/GenBank/DDBJ databases">
        <title>Draft genome sequences of novel Actinobacteria.</title>
        <authorList>
            <person name="Sahin N."/>
            <person name="Ay H."/>
            <person name="Saygin H."/>
        </authorList>
    </citation>
    <scope>NUCLEOTIDE SEQUENCE [LARGE SCALE GENOMIC DNA]</scope>
    <source>
        <strain evidence="1 2">DSM 41900</strain>
    </source>
</reference>